<dbReference type="HOGENOM" id="CLU_012390_5_0_1"/>
<dbReference type="Pfam" id="PF04827">
    <property type="entry name" value="Plant_tran"/>
    <property type="match status" value="2"/>
</dbReference>
<accession>A0A0D3A721</accession>
<dbReference type="PANTHER" id="PTHR47150:SF5">
    <property type="entry name" value="OS07G0546750 PROTEIN"/>
    <property type="match status" value="1"/>
</dbReference>
<name>A0A0D3A721_BRAOL</name>
<organism evidence="2 3">
    <name type="scientific">Brassica oleracea var. oleracea</name>
    <dbReference type="NCBI Taxonomy" id="109376"/>
    <lineage>
        <taxon>Eukaryota</taxon>
        <taxon>Viridiplantae</taxon>
        <taxon>Streptophyta</taxon>
        <taxon>Embryophyta</taxon>
        <taxon>Tracheophyta</taxon>
        <taxon>Spermatophyta</taxon>
        <taxon>Magnoliopsida</taxon>
        <taxon>eudicotyledons</taxon>
        <taxon>Gunneridae</taxon>
        <taxon>Pentapetalae</taxon>
        <taxon>rosids</taxon>
        <taxon>malvids</taxon>
        <taxon>Brassicales</taxon>
        <taxon>Brassicaceae</taxon>
        <taxon>Brassiceae</taxon>
        <taxon>Brassica</taxon>
    </lineage>
</organism>
<dbReference type="eggNOG" id="ENOG502QR5Z">
    <property type="taxonomic scope" value="Eukaryota"/>
</dbReference>
<dbReference type="PANTHER" id="PTHR47150">
    <property type="entry name" value="OS12G0169200 PROTEIN"/>
    <property type="match status" value="1"/>
</dbReference>
<evidence type="ECO:0008006" key="4">
    <source>
        <dbReference type="Google" id="ProtNLM"/>
    </source>
</evidence>
<keyword evidence="3" id="KW-1185">Reference proteome</keyword>
<feature type="region of interest" description="Disordered" evidence="1">
    <location>
        <begin position="184"/>
        <end position="206"/>
    </location>
</feature>
<reference evidence="2 3" key="1">
    <citation type="journal article" date="2014" name="Genome Biol.">
        <title>Transcriptome and methylome profiling reveals relics of genome dominance in the mesopolyploid Brassica oleracea.</title>
        <authorList>
            <person name="Parkin I.A."/>
            <person name="Koh C."/>
            <person name="Tang H."/>
            <person name="Robinson S.J."/>
            <person name="Kagale S."/>
            <person name="Clarke W.E."/>
            <person name="Town C.D."/>
            <person name="Nixon J."/>
            <person name="Krishnakumar V."/>
            <person name="Bidwell S.L."/>
            <person name="Denoeud F."/>
            <person name="Belcram H."/>
            <person name="Links M.G."/>
            <person name="Just J."/>
            <person name="Clarke C."/>
            <person name="Bender T."/>
            <person name="Huebert T."/>
            <person name="Mason A.S."/>
            <person name="Pires J.C."/>
            <person name="Barker G."/>
            <person name="Moore J."/>
            <person name="Walley P.G."/>
            <person name="Manoli S."/>
            <person name="Batley J."/>
            <person name="Edwards D."/>
            <person name="Nelson M.N."/>
            <person name="Wang X."/>
            <person name="Paterson A.H."/>
            <person name="King G."/>
            <person name="Bancroft I."/>
            <person name="Chalhoub B."/>
            <person name="Sharpe A.G."/>
        </authorList>
    </citation>
    <scope>NUCLEOTIDE SEQUENCE</scope>
    <source>
        <strain evidence="2 3">cv. TO1000</strain>
    </source>
</reference>
<dbReference type="EnsemblPlants" id="Bo1g050710.1">
    <property type="protein sequence ID" value="Bo1g050710.1"/>
    <property type="gene ID" value="Bo1g050710"/>
</dbReference>
<reference evidence="2" key="2">
    <citation type="submission" date="2015-03" db="UniProtKB">
        <authorList>
            <consortium name="EnsemblPlants"/>
        </authorList>
    </citation>
    <scope>IDENTIFICATION</scope>
</reference>
<protein>
    <recommendedName>
        <fullName evidence="4">Myb-like domain-containing protein</fullName>
    </recommendedName>
</protein>
<proteinExistence type="predicted"/>
<dbReference type="AlphaFoldDB" id="A0A0D3A721"/>
<dbReference type="InterPro" id="IPR006912">
    <property type="entry name" value="Harbinger_derived_prot"/>
</dbReference>
<evidence type="ECO:0000313" key="2">
    <source>
        <dbReference type="EnsemblPlants" id="Bo1g050710.1"/>
    </source>
</evidence>
<dbReference type="Gramene" id="Bo1g050710.1">
    <property type="protein sequence ID" value="Bo1g050710.1"/>
    <property type="gene ID" value="Bo1g050710"/>
</dbReference>
<dbReference type="Proteomes" id="UP000032141">
    <property type="component" value="Chromosome C1"/>
</dbReference>
<sequence>MEPFSFNSPGFVNLLASQSSPPIDVDSAEAVGNSPGLVKPLERRKWVVKEDLVLISAWLNTSKDPIVANEQKAGAFWKRIEEYFNSSPQLIGAVPREWGQCKQRWGRVNEQVCKFVGCNEAALKEQTSGQNENDVMKASHDIFLNDYNNKFTLEHCWRELRFDQKWRSHALSVKRKEACPEVVPDDEEVRPPGVKASKAAKRKRDGNEAAYDQIQTMLSLKNNISKQKILDRLLGKNEETLSDQEKSLKNKLIGQKVQVTGRSKGVGGEQLLQVILLYHFFPTVIFIFTNGDNSKDPQQGIIYNKKKSTMSSSSSDEVDEAIEEMVDQVVDNYIDSIVEVQANKPNRRAYIERDREQGHNQLWNDYFKENLTYPPEMFRRRFRMNKPLFLRIVERISNEVPYFQQRRNACGRNGLSALQKCTATIRMLAYGQSGDTYDEYLRLGDSTSRFCLENITNAIIQLFGDEYLRSPTPEDLQRLLDVGEVRGFPGMIGSIGCMHWEWKNCPTAWKSQYTRGSGKPTIVLEAVASHDLWIWHAFFGLPGTLNDINVLDRSPVFVDILQGRAPKVKFKVNNHTYRPKAELFPERQESTRKDVERAFGVLQSRFAIVKNPALVWDKEKIGKIMRTCVILHNMIVENERHGYAQIDTSEFESGESSRSSKVKRRESIHVGDMLGIRREVRDTEKHDRLKADLMENIWQKFGN</sequence>
<evidence type="ECO:0000313" key="3">
    <source>
        <dbReference type="Proteomes" id="UP000032141"/>
    </source>
</evidence>
<evidence type="ECO:0000256" key="1">
    <source>
        <dbReference type="SAM" id="MobiDB-lite"/>
    </source>
</evidence>